<evidence type="ECO:0000256" key="2">
    <source>
        <dbReference type="ARBA" id="ARBA00023125"/>
    </source>
</evidence>
<dbReference type="InterPro" id="IPR003593">
    <property type="entry name" value="AAA+_ATPase"/>
</dbReference>
<evidence type="ECO:0000259" key="4">
    <source>
        <dbReference type="SMART" id="SM00382"/>
    </source>
</evidence>
<dbReference type="Pfam" id="PF00772">
    <property type="entry name" value="DnaB"/>
    <property type="match status" value="1"/>
</dbReference>
<dbReference type="InterPro" id="IPR016136">
    <property type="entry name" value="DNA_helicase_N/primase_C"/>
</dbReference>
<dbReference type="Proteomes" id="UP000214355">
    <property type="component" value="Chromosome I"/>
</dbReference>
<name>A0A1H2LDM1_9ACTO</name>
<dbReference type="InterPro" id="IPR007693">
    <property type="entry name" value="DNA_helicase_DnaB-like_N"/>
</dbReference>
<protein>
    <submittedName>
        <fullName evidence="5">RecA-family ATPase</fullName>
    </submittedName>
</protein>
<evidence type="ECO:0000256" key="3">
    <source>
        <dbReference type="SAM" id="MobiDB-lite"/>
    </source>
</evidence>
<accession>A0A1H2LDM1</accession>
<dbReference type="GeneID" id="65344318"/>
<feature type="region of interest" description="Disordered" evidence="3">
    <location>
        <begin position="511"/>
        <end position="602"/>
    </location>
</feature>
<organism evidence="5 6">
    <name type="scientific">Arcanobacterium phocae</name>
    <dbReference type="NCBI Taxonomy" id="131112"/>
    <lineage>
        <taxon>Bacteria</taxon>
        <taxon>Bacillati</taxon>
        <taxon>Actinomycetota</taxon>
        <taxon>Actinomycetes</taxon>
        <taxon>Actinomycetales</taxon>
        <taxon>Actinomycetaceae</taxon>
        <taxon>Arcanobacterium</taxon>
    </lineage>
</organism>
<dbReference type="Gene3D" id="1.10.860.10">
    <property type="entry name" value="DNAb Helicase, Chain A"/>
    <property type="match status" value="1"/>
</dbReference>
<dbReference type="SUPFAM" id="SSF52540">
    <property type="entry name" value="P-loop containing nucleoside triphosphate hydrolases"/>
    <property type="match status" value="1"/>
</dbReference>
<evidence type="ECO:0000313" key="6">
    <source>
        <dbReference type="Proteomes" id="UP000214355"/>
    </source>
</evidence>
<keyword evidence="2" id="KW-0238">DNA-binding</keyword>
<evidence type="ECO:0000256" key="1">
    <source>
        <dbReference type="ARBA" id="ARBA00022705"/>
    </source>
</evidence>
<dbReference type="SMART" id="SM00382">
    <property type="entry name" value="AAA"/>
    <property type="match status" value="1"/>
</dbReference>
<dbReference type="Gene3D" id="3.40.50.300">
    <property type="entry name" value="P-loop containing nucleotide triphosphate hydrolases"/>
    <property type="match status" value="1"/>
</dbReference>
<dbReference type="GO" id="GO:0006260">
    <property type="term" value="P:DNA replication"/>
    <property type="evidence" value="ECO:0007669"/>
    <property type="project" value="UniProtKB-KW"/>
</dbReference>
<dbReference type="InterPro" id="IPR027417">
    <property type="entry name" value="P-loop_NTPase"/>
</dbReference>
<feature type="compositionally biased region" description="Basic and acidic residues" evidence="3">
    <location>
        <begin position="587"/>
        <end position="602"/>
    </location>
</feature>
<dbReference type="AlphaFoldDB" id="A0A1H2LDM1"/>
<dbReference type="GO" id="GO:0003677">
    <property type="term" value="F:DNA binding"/>
    <property type="evidence" value="ECO:0007669"/>
    <property type="project" value="UniProtKB-KW"/>
</dbReference>
<dbReference type="RefSeq" id="WP_172801305.1">
    <property type="nucleotide sequence ID" value="NZ_LT629804.1"/>
</dbReference>
<sequence>MSASNDMLEHLKDVEQGLIGAALSSGNWKHLHEVQPQWFNDPRHQHIWHVFSELDQSGTQFDNVTSWPIIETINEQDRRGINRAYIGDCVHKEPAASLIPDYIKQLKDAYVDKELGSRIERLSQLRDGKADRDVILSEIEATKQFLNTESSTKGTSKRLVLTPYSQIEEEPSYMLWEGYIPARSITMLGGGGGSGKTTLALQIAAQVIKGTLEGDYYGKPGKVAYLGLDDSKESITRPRARAAGIDLNEFYDMSARDGDKELTATSVIDVLGDLKDTGVTLVILDPVSALFQGDNDNPLQVERFVQGLTRVAEQTGVTFLCLSHVKKGGGRGADALLGSTKWRDSSRSLLLMAKKPDAKESVMSVIKFNHGEAGKHRLYMFDSVPLTIAGVQQKDMGTLRYVGESDVSAEAVTNYSPSSYEDAQETEDKAQWLLEQFTGQTTSIKDRELHDKFKAAGLGSKSTYQRAKNRAGLITERVKGFQGGSIVYAPGHVPPSMDTEDTIKVTQSAQRDHGDHNGETVATFPHSSNVSAMRSHSGQTSPNDHIVTTMTKPLDSNENKPLEPHSGHTSPSEQASDHKATCPRHGTVLDHEGGCDQCKEEL</sequence>
<dbReference type="InterPro" id="IPR036185">
    <property type="entry name" value="DNA_heli_DnaB-like_N_sf"/>
</dbReference>
<keyword evidence="6" id="KW-1185">Reference proteome</keyword>
<evidence type="ECO:0000313" key="5">
    <source>
        <dbReference type="EMBL" id="SDU78681.1"/>
    </source>
</evidence>
<dbReference type="SUPFAM" id="SSF48024">
    <property type="entry name" value="N-terminal domain of DnaB helicase"/>
    <property type="match status" value="1"/>
</dbReference>
<keyword evidence="1" id="KW-0235">DNA replication</keyword>
<reference evidence="6" key="1">
    <citation type="submission" date="2016-10" db="EMBL/GenBank/DDBJ databases">
        <authorList>
            <person name="Varghese N."/>
            <person name="Submissions S."/>
        </authorList>
    </citation>
    <scope>NUCLEOTIDE SEQUENCE [LARGE SCALE GENOMIC DNA]</scope>
    <source>
        <strain evidence="6">DSM 10002</strain>
    </source>
</reference>
<feature type="domain" description="AAA+ ATPase" evidence="4">
    <location>
        <begin position="182"/>
        <end position="357"/>
    </location>
</feature>
<dbReference type="GO" id="GO:0005524">
    <property type="term" value="F:ATP binding"/>
    <property type="evidence" value="ECO:0007669"/>
    <property type="project" value="InterPro"/>
</dbReference>
<dbReference type="EMBL" id="LT629804">
    <property type="protein sequence ID" value="SDU78681.1"/>
    <property type="molecule type" value="Genomic_DNA"/>
</dbReference>
<dbReference type="STRING" id="131112.SAMN04489737_0573"/>
<feature type="compositionally biased region" description="Basic and acidic residues" evidence="3">
    <location>
        <begin position="555"/>
        <end position="566"/>
    </location>
</feature>
<feature type="compositionally biased region" description="Polar residues" evidence="3">
    <location>
        <begin position="525"/>
        <end position="554"/>
    </location>
</feature>
<dbReference type="GO" id="GO:0003678">
    <property type="term" value="F:DNA helicase activity"/>
    <property type="evidence" value="ECO:0007669"/>
    <property type="project" value="InterPro"/>
</dbReference>
<proteinExistence type="predicted"/>
<dbReference type="Pfam" id="PF13481">
    <property type="entry name" value="AAA_25"/>
    <property type="match status" value="1"/>
</dbReference>
<gene>
    <name evidence="5" type="ORF">SAMN04489737_0573</name>
</gene>